<accession>A0A1M6N4K8</accession>
<name>A0A1M6N4K8_9BACL</name>
<feature type="transmembrane region" description="Helical" evidence="1">
    <location>
        <begin position="229"/>
        <end position="246"/>
    </location>
</feature>
<reference evidence="3" key="1">
    <citation type="submission" date="2016-11" db="EMBL/GenBank/DDBJ databases">
        <authorList>
            <person name="Varghese N."/>
            <person name="Submissions S."/>
        </authorList>
    </citation>
    <scope>NUCLEOTIDE SEQUENCE [LARGE SCALE GENOMIC DNA]</scope>
    <source>
        <strain evidence="3">USBA-503</strain>
    </source>
</reference>
<feature type="transmembrane region" description="Helical" evidence="1">
    <location>
        <begin position="51"/>
        <end position="73"/>
    </location>
</feature>
<dbReference type="Proteomes" id="UP000184016">
    <property type="component" value="Unassembled WGS sequence"/>
</dbReference>
<dbReference type="EMBL" id="FRAF01000005">
    <property type="protein sequence ID" value="SHJ90533.1"/>
    <property type="molecule type" value="Genomic_DNA"/>
</dbReference>
<dbReference type="STRING" id="1830138.SAMN05443507_10577"/>
<evidence type="ECO:0000313" key="2">
    <source>
        <dbReference type="EMBL" id="SHJ90533.1"/>
    </source>
</evidence>
<feature type="transmembrane region" description="Helical" evidence="1">
    <location>
        <begin position="200"/>
        <end position="217"/>
    </location>
</feature>
<keyword evidence="3" id="KW-1185">Reference proteome</keyword>
<proteinExistence type="predicted"/>
<gene>
    <name evidence="2" type="ORF">SAMN05443507_10577</name>
</gene>
<feature type="transmembrane region" description="Helical" evidence="1">
    <location>
        <begin position="167"/>
        <end position="188"/>
    </location>
</feature>
<keyword evidence="1" id="KW-0812">Transmembrane</keyword>
<dbReference type="Pfam" id="PF16955">
    <property type="entry name" value="OFeT_1"/>
    <property type="match status" value="1"/>
</dbReference>
<feature type="transmembrane region" description="Helical" evidence="1">
    <location>
        <begin position="79"/>
        <end position="97"/>
    </location>
</feature>
<protein>
    <submittedName>
        <fullName evidence="2">Uncharacterized membrane protein</fullName>
    </submittedName>
</protein>
<evidence type="ECO:0000256" key="1">
    <source>
        <dbReference type="SAM" id="Phobius"/>
    </source>
</evidence>
<dbReference type="AlphaFoldDB" id="A0A1M6N4K8"/>
<feature type="transmembrane region" description="Helical" evidence="1">
    <location>
        <begin position="20"/>
        <end position="44"/>
    </location>
</feature>
<feature type="transmembrane region" description="Helical" evidence="1">
    <location>
        <begin position="137"/>
        <end position="161"/>
    </location>
</feature>
<sequence length="271" mass="29637">MSSHDTKKNWGDLFMNGFAVLSSFLGTGVEFIEALTIVLAVAAIRGWKNALLGAFSAVLVLAILVTLIGAPLAKVIDLFWVQLMVGLFMLLFGIRWLRKAILRYAGLKALHNEAESYEEEVQRQKAAGEVKPGIDRFAFATTFSGTFLEGLEAIFIVITFGLASHSISSAVLGALIATVVVILLGIIAKQPLSKIPENTMKFIVGIMLTSFGTYWLGESFHVRWPNQDLSIIYLIVTLLLLSYILVTRCKRALRSSHGEDSSQTPGEVSQS</sequence>
<organism evidence="2 3">
    <name type="scientific">Alicyclobacillus tolerans</name>
    <dbReference type="NCBI Taxonomy" id="90970"/>
    <lineage>
        <taxon>Bacteria</taxon>
        <taxon>Bacillati</taxon>
        <taxon>Bacillota</taxon>
        <taxon>Bacilli</taxon>
        <taxon>Bacillales</taxon>
        <taxon>Alicyclobacillaceae</taxon>
        <taxon>Alicyclobacillus</taxon>
    </lineage>
</organism>
<dbReference type="InterPro" id="IPR031594">
    <property type="entry name" value="OFeT_1"/>
</dbReference>
<keyword evidence="1" id="KW-1133">Transmembrane helix</keyword>
<keyword evidence="1" id="KW-0472">Membrane</keyword>
<evidence type="ECO:0000313" key="3">
    <source>
        <dbReference type="Proteomes" id="UP000184016"/>
    </source>
</evidence>